<name>A0A3M2RCD1_9GAMM</name>
<evidence type="ECO:0000313" key="5">
    <source>
        <dbReference type="EMBL" id="RMJ02948.1"/>
    </source>
</evidence>
<dbReference type="InterPro" id="IPR037913">
    <property type="entry name" value="ACD_IbpA/B"/>
</dbReference>
<dbReference type="Gene3D" id="2.60.40.790">
    <property type="match status" value="1"/>
</dbReference>
<keyword evidence="6" id="KW-1185">Reference proteome</keyword>
<feature type="domain" description="SHSP" evidence="4">
    <location>
        <begin position="30"/>
        <end position="141"/>
    </location>
</feature>
<dbReference type="PANTHER" id="PTHR47062">
    <property type="match status" value="1"/>
</dbReference>
<comment type="similarity">
    <text evidence="2 3">Belongs to the small heat shock protein (HSP20) family.</text>
</comment>
<protein>
    <submittedName>
        <fullName evidence="5">Small heat shock protein IbpA</fullName>
    </submittedName>
</protein>
<organism evidence="5 6">
    <name type="scientific">Marinobacter litoralis</name>
    <dbReference type="NCBI Taxonomy" id="187981"/>
    <lineage>
        <taxon>Bacteria</taxon>
        <taxon>Pseudomonadati</taxon>
        <taxon>Pseudomonadota</taxon>
        <taxon>Gammaproteobacteria</taxon>
        <taxon>Pseudomonadales</taxon>
        <taxon>Marinobacteraceae</taxon>
        <taxon>Marinobacter</taxon>
    </lineage>
</organism>
<dbReference type="CDD" id="cd06470">
    <property type="entry name" value="ACD_IbpA-B_like"/>
    <property type="match status" value="1"/>
</dbReference>
<dbReference type="RefSeq" id="WP_114335171.1">
    <property type="nucleotide sequence ID" value="NZ_JAELVS010000001.1"/>
</dbReference>
<dbReference type="AlphaFoldDB" id="A0A3M2RCD1"/>
<dbReference type="Proteomes" id="UP000265903">
    <property type="component" value="Unassembled WGS sequence"/>
</dbReference>
<sequence>MNTIDFTPLYRNSVGFDRMASLLDSALRSEQGSAGYPPYDIEVLDDNQYSIALAVAGFDRSELSIEVERGVLTVRGKKQDDQSDRKFLYQGIASRAFERKFNLADHVEVTGADLSNGLLTISLVKEIPEAMKPKTIEIKGAGNVLEHREHAVESDGDKAA</sequence>
<accession>A0A3M2RCD1</accession>
<comment type="caution">
    <text evidence="5">The sequence shown here is derived from an EMBL/GenBank/DDBJ whole genome shotgun (WGS) entry which is preliminary data.</text>
</comment>
<dbReference type="Pfam" id="PF00011">
    <property type="entry name" value="HSP20"/>
    <property type="match status" value="1"/>
</dbReference>
<dbReference type="OrthoDB" id="6871152at2"/>
<dbReference type="EMBL" id="QMDL01000003">
    <property type="protein sequence ID" value="RMJ02948.1"/>
    <property type="molecule type" value="Genomic_DNA"/>
</dbReference>
<evidence type="ECO:0000256" key="1">
    <source>
        <dbReference type="ARBA" id="ARBA00023016"/>
    </source>
</evidence>
<evidence type="ECO:0000259" key="4">
    <source>
        <dbReference type="PROSITE" id="PS01031"/>
    </source>
</evidence>
<proteinExistence type="inferred from homology"/>
<dbReference type="InterPro" id="IPR008978">
    <property type="entry name" value="HSP20-like_chaperone"/>
</dbReference>
<dbReference type="PROSITE" id="PS01031">
    <property type="entry name" value="SHSP"/>
    <property type="match status" value="1"/>
</dbReference>
<dbReference type="PANTHER" id="PTHR47062:SF1">
    <property type="entry name" value="SMALL HEAT SHOCK PROTEIN IBPA"/>
    <property type="match status" value="1"/>
</dbReference>
<reference evidence="5 6" key="1">
    <citation type="submission" date="2018-08" db="EMBL/GenBank/DDBJ databases">
        <title>Whole Genome Sequence of the Moderate Halophilic Marine Bacterium Marinobacter litoralis Sw-45.</title>
        <authorList>
            <person name="Musa H."/>
        </authorList>
    </citation>
    <scope>NUCLEOTIDE SEQUENCE [LARGE SCALE GENOMIC DNA]</scope>
    <source>
        <strain evidence="5 6">Sw-45</strain>
    </source>
</reference>
<dbReference type="InterPro" id="IPR002068">
    <property type="entry name" value="A-crystallin/Hsp20_dom"/>
</dbReference>
<gene>
    <name evidence="5" type="primary">ibpA</name>
    <name evidence="5" type="ORF">DOQ08_02413</name>
</gene>
<evidence type="ECO:0000256" key="3">
    <source>
        <dbReference type="RuleBase" id="RU003616"/>
    </source>
</evidence>
<evidence type="ECO:0000256" key="2">
    <source>
        <dbReference type="PROSITE-ProRule" id="PRU00285"/>
    </source>
</evidence>
<dbReference type="SUPFAM" id="SSF49764">
    <property type="entry name" value="HSP20-like chaperones"/>
    <property type="match status" value="1"/>
</dbReference>
<evidence type="ECO:0000313" key="6">
    <source>
        <dbReference type="Proteomes" id="UP000265903"/>
    </source>
</evidence>
<keyword evidence="1 5" id="KW-0346">Stress response</keyword>